<gene>
    <name evidence="2" type="ORF">HDA30_001698</name>
</gene>
<dbReference type="AlphaFoldDB" id="A0A7W7GQ16"/>
<dbReference type="Pfam" id="PF17940">
    <property type="entry name" value="TetR_C_31"/>
    <property type="match status" value="1"/>
</dbReference>
<name>A0A7W7GQ16_9MICC</name>
<dbReference type="Gene3D" id="1.10.357.10">
    <property type="entry name" value="Tetracycline Repressor, domain 2"/>
    <property type="match status" value="1"/>
</dbReference>
<dbReference type="EMBL" id="JACHNA010000001">
    <property type="protein sequence ID" value="MBB4736190.1"/>
    <property type="molecule type" value="Genomic_DNA"/>
</dbReference>
<evidence type="ECO:0000313" key="2">
    <source>
        <dbReference type="EMBL" id="MBB4736190.1"/>
    </source>
</evidence>
<dbReference type="InterPro" id="IPR041583">
    <property type="entry name" value="TetR_C_31"/>
</dbReference>
<evidence type="ECO:0000313" key="3">
    <source>
        <dbReference type="Proteomes" id="UP000540191"/>
    </source>
</evidence>
<protein>
    <recommendedName>
        <fullName evidence="1">Tetracyclin repressor-like C-terminal group 31 domain-containing protein</fullName>
    </recommendedName>
</protein>
<evidence type="ECO:0000259" key="1">
    <source>
        <dbReference type="Pfam" id="PF17940"/>
    </source>
</evidence>
<comment type="caution">
    <text evidence="2">The sequence shown here is derived from an EMBL/GenBank/DDBJ whole genome shotgun (WGS) entry which is preliminary data.</text>
</comment>
<accession>A0A7W7GQ16</accession>
<feature type="domain" description="Tetracyclin repressor-like C-terminal group 31" evidence="1">
    <location>
        <begin position="4"/>
        <end position="92"/>
    </location>
</feature>
<sequence length="100" mass="10819">MGEDVTALRARYALLLELSPEDPAWSSLRGPARVREVVLTMAEEALGRVGVRDDSGRAWELLALVDGLLFRQAVTAGPAPIQPVVETFIRGLPKDGNARP</sequence>
<organism evidence="2 3">
    <name type="scientific">Micrococcus cohnii</name>
    <dbReference type="NCBI Taxonomy" id="993416"/>
    <lineage>
        <taxon>Bacteria</taxon>
        <taxon>Bacillati</taxon>
        <taxon>Actinomycetota</taxon>
        <taxon>Actinomycetes</taxon>
        <taxon>Micrococcales</taxon>
        <taxon>Micrococcaceae</taxon>
        <taxon>Micrococcus</taxon>
    </lineage>
</organism>
<proteinExistence type="predicted"/>
<reference evidence="2 3" key="1">
    <citation type="submission" date="2020-08" db="EMBL/GenBank/DDBJ databases">
        <title>Sequencing the genomes of 1000 actinobacteria strains.</title>
        <authorList>
            <person name="Klenk H.-P."/>
        </authorList>
    </citation>
    <scope>NUCLEOTIDE SEQUENCE [LARGE SCALE GENOMIC DNA]</scope>
    <source>
        <strain evidence="2 3">DSM 23974</strain>
    </source>
</reference>
<keyword evidence="3" id="KW-1185">Reference proteome</keyword>
<dbReference type="Proteomes" id="UP000540191">
    <property type="component" value="Unassembled WGS sequence"/>
</dbReference>